<organism evidence="2 3">
    <name type="scientific">Nocardioides plantarum</name>
    <dbReference type="NCBI Taxonomy" id="29299"/>
    <lineage>
        <taxon>Bacteria</taxon>
        <taxon>Bacillati</taxon>
        <taxon>Actinomycetota</taxon>
        <taxon>Actinomycetes</taxon>
        <taxon>Propionibacteriales</taxon>
        <taxon>Nocardioidaceae</taxon>
        <taxon>Nocardioides</taxon>
    </lineage>
</organism>
<evidence type="ECO:0000313" key="2">
    <source>
        <dbReference type="EMBL" id="MFB9312120.1"/>
    </source>
</evidence>
<gene>
    <name evidence="2" type="ORF">ACFFRI_03595</name>
</gene>
<feature type="domain" description="Aminoglycoside phosphotransferase" evidence="1">
    <location>
        <begin position="109"/>
        <end position="231"/>
    </location>
</feature>
<keyword evidence="3" id="KW-1185">Reference proteome</keyword>
<dbReference type="RefSeq" id="WP_140010694.1">
    <property type="nucleotide sequence ID" value="NZ_JBHMDG010000002.1"/>
</dbReference>
<dbReference type="InterPro" id="IPR002575">
    <property type="entry name" value="Aminoglycoside_PTrfase"/>
</dbReference>
<sequence length="302" mass="32469">MWEPDPGWHALPRGAGVSTVGVWRTSYGDQPVVVKRLGAPARDDPAELSDRTHVAYWRREADVLDTGIALSTAGLRAVSAAVDEDDTGITITREWVEDAALSGLFVAVALGRFAGSDLARPRFLTTDQLRRRLARTQHLAGGWPTLARTTAADVADHLWSRREEFLSLLDALPQVPQHGDPSHDNVPGRSGDEAVAIDWATLGVGPVGGDLGYFSLSTREEFEPLLDAYLMGLPDGVAAPDDVLLGARITAVFTAFGRAEWALARVAGGEGALAGKYRHPSVAPYLRALQRQSAHVEALLGW</sequence>
<dbReference type="SUPFAM" id="SSF56112">
    <property type="entry name" value="Protein kinase-like (PK-like)"/>
    <property type="match status" value="1"/>
</dbReference>
<name>A0ABV5K8D9_9ACTN</name>
<comment type="caution">
    <text evidence="2">The sequence shown here is derived from an EMBL/GenBank/DDBJ whole genome shotgun (WGS) entry which is preliminary data.</text>
</comment>
<reference evidence="2 3" key="1">
    <citation type="submission" date="2024-09" db="EMBL/GenBank/DDBJ databases">
        <authorList>
            <person name="Sun Q."/>
            <person name="Mori K."/>
        </authorList>
    </citation>
    <scope>NUCLEOTIDE SEQUENCE [LARGE SCALE GENOMIC DNA]</scope>
    <source>
        <strain evidence="2 3">JCM 9626</strain>
    </source>
</reference>
<protein>
    <submittedName>
        <fullName evidence="2">Phosphotransferase family protein</fullName>
    </submittedName>
</protein>
<proteinExistence type="predicted"/>
<dbReference type="Proteomes" id="UP001589750">
    <property type="component" value="Unassembled WGS sequence"/>
</dbReference>
<accession>A0ABV5K8D9</accession>
<evidence type="ECO:0000313" key="3">
    <source>
        <dbReference type="Proteomes" id="UP001589750"/>
    </source>
</evidence>
<dbReference type="EMBL" id="JBHMDG010000002">
    <property type="protein sequence ID" value="MFB9312120.1"/>
    <property type="molecule type" value="Genomic_DNA"/>
</dbReference>
<dbReference type="Gene3D" id="3.90.1200.10">
    <property type="match status" value="1"/>
</dbReference>
<dbReference type="InterPro" id="IPR011009">
    <property type="entry name" value="Kinase-like_dom_sf"/>
</dbReference>
<evidence type="ECO:0000259" key="1">
    <source>
        <dbReference type="Pfam" id="PF01636"/>
    </source>
</evidence>
<dbReference type="Pfam" id="PF01636">
    <property type="entry name" value="APH"/>
    <property type="match status" value="1"/>
</dbReference>